<evidence type="ECO:0000313" key="1">
    <source>
        <dbReference type="EMBL" id="AFZ17538.1"/>
    </source>
</evidence>
<dbReference type="EMBL" id="CP003630">
    <property type="protein sequence ID" value="AFZ17538.1"/>
    <property type="molecule type" value="Genomic_DNA"/>
</dbReference>
<accession>K9WBC5</accession>
<proteinExistence type="predicted"/>
<dbReference type="HOGENOM" id="CLU_144128_2_1_3"/>
<dbReference type="eggNOG" id="ENOG50333QH">
    <property type="taxonomic scope" value="Bacteria"/>
</dbReference>
<gene>
    <name evidence="1" type="ORF">Mic7113_1670</name>
</gene>
<evidence type="ECO:0000313" key="2">
    <source>
        <dbReference type="Proteomes" id="UP000010471"/>
    </source>
</evidence>
<dbReference type="Proteomes" id="UP000010471">
    <property type="component" value="Chromosome"/>
</dbReference>
<dbReference type="STRING" id="1173027.Mic7113_1670"/>
<organism evidence="1 2">
    <name type="scientific">Allocoleopsis franciscana PCC 7113</name>
    <dbReference type="NCBI Taxonomy" id="1173027"/>
    <lineage>
        <taxon>Bacteria</taxon>
        <taxon>Bacillati</taxon>
        <taxon>Cyanobacteriota</taxon>
        <taxon>Cyanophyceae</taxon>
        <taxon>Coleofasciculales</taxon>
        <taxon>Coleofasciculaceae</taxon>
        <taxon>Allocoleopsis</taxon>
        <taxon>Allocoleopsis franciscana</taxon>
    </lineage>
</organism>
<dbReference type="Pfam" id="PF08865">
    <property type="entry name" value="DUF1830"/>
    <property type="match status" value="1"/>
</dbReference>
<protein>
    <submittedName>
        <fullName evidence="1">Uncharacterized protein</fullName>
    </submittedName>
</protein>
<name>K9WBC5_9CYAN</name>
<dbReference type="InterPro" id="IPR014964">
    <property type="entry name" value="DUF1830"/>
</dbReference>
<dbReference type="RefSeq" id="WP_015181694.1">
    <property type="nucleotide sequence ID" value="NC_019738.1"/>
</dbReference>
<dbReference type="KEGG" id="mic:Mic7113_1670"/>
<sequence length="91" mass="10473">MNRFLKTTAVQEPKTLPEGQPILCFYKNTTDKIQIAKISNFKNYHFEQVVFPAEKILFNAFPEAELEIYTGSMMSAVLIEKIRCSRLQVNG</sequence>
<reference evidence="1 2" key="1">
    <citation type="submission" date="2012-06" db="EMBL/GenBank/DDBJ databases">
        <title>Finished chromosome of genome of Microcoleus sp. PCC 7113.</title>
        <authorList>
            <consortium name="US DOE Joint Genome Institute"/>
            <person name="Gugger M."/>
            <person name="Coursin T."/>
            <person name="Rippka R."/>
            <person name="Tandeau De Marsac N."/>
            <person name="Huntemann M."/>
            <person name="Wei C.-L."/>
            <person name="Han J."/>
            <person name="Detter J.C."/>
            <person name="Han C."/>
            <person name="Tapia R."/>
            <person name="Chen A."/>
            <person name="Kyrpides N."/>
            <person name="Mavromatis K."/>
            <person name="Markowitz V."/>
            <person name="Szeto E."/>
            <person name="Ivanova N."/>
            <person name="Pagani I."/>
            <person name="Pati A."/>
            <person name="Goodwin L."/>
            <person name="Nordberg H.P."/>
            <person name="Cantor M.N."/>
            <person name="Hua S.X."/>
            <person name="Woyke T."/>
            <person name="Kerfeld C.A."/>
        </authorList>
    </citation>
    <scope>NUCLEOTIDE SEQUENCE [LARGE SCALE GENOMIC DNA]</scope>
    <source>
        <strain evidence="1 2">PCC 7113</strain>
    </source>
</reference>
<dbReference type="AlphaFoldDB" id="K9WBC5"/>
<dbReference type="OrthoDB" id="460810at2"/>
<keyword evidence="2" id="KW-1185">Reference proteome</keyword>